<reference evidence="1 2" key="1">
    <citation type="journal article" date="2014" name="Agronomy (Basel)">
        <title>A Draft Genome Sequence for Ensete ventricosum, the Drought-Tolerant Tree Against Hunger.</title>
        <authorList>
            <person name="Harrison J."/>
            <person name="Moore K.A."/>
            <person name="Paszkiewicz K."/>
            <person name="Jones T."/>
            <person name="Grant M."/>
            <person name="Ambacheew D."/>
            <person name="Muzemil S."/>
            <person name="Studholme D.J."/>
        </authorList>
    </citation>
    <scope>NUCLEOTIDE SEQUENCE [LARGE SCALE GENOMIC DNA]</scope>
</reference>
<proteinExistence type="predicted"/>
<gene>
    <name evidence="1" type="ORF">B296_00035034</name>
</gene>
<protein>
    <submittedName>
        <fullName evidence="1">Uncharacterized protein</fullName>
    </submittedName>
</protein>
<feature type="non-terminal residue" evidence="1">
    <location>
        <position position="1"/>
    </location>
</feature>
<dbReference type="Proteomes" id="UP000287651">
    <property type="component" value="Unassembled WGS sequence"/>
</dbReference>
<evidence type="ECO:0000313" key="1">
    <source>
        <dbReference type="EMBL" id="RRT56786.1"/>
    </source>
</evidence>
<dbReference type="AlphaFoldDB" id="A0A426YYG2"/>
<organism evidence="1 2">
    <name type="scientific">Ensete ventricosum</name>
    <name type="common">Abyssinian banana</name>
    <name type="synonym">Musa ensete</name>
    <dbReference type="NCBI Taxonomy" id="4639"/>
    <lineage>
        <taxon>Eukaryota</taxon>
        <taxon>Viridiplantae</taxon>
        <taxon>Streptophyta</taxon>
        <taxon>Embryophyta</taxon>
        <taxon>Tracheophyta</taxon>
        <taxon>Spermatophyta</taxon>
        <taxon>Magnoliopsida</taxon>
        <taxon>Liliopsida</taxon>
        <taxon>Zingiberales</taxon>
        <taxon>Musaceae</taxon>
        <taxon>Ensete</taxon>
    </lineage>
</organism>
<comment type="caution">
    <text evidence="1">The sequence shown here is derived from an EMBL/GenBank/DDBJ whole genome shotgun (WGS) entry which is preliminary data.</text>
</comment>
<name>A0A426YYG2_ENSVE</name>
<evidence type="ECO:0000313" key="2">
    <source>
        <dbReference type="Proteomes" id="UP000287651"/>
    </source>
</evidence>
<sequence>SCPIANRPISGTVGGSTSRVGSARLLATNCQGYCSLVGLTCMLCHVVNRLSSGALSVCRPDISTLIYCQQLAIRGSTGLPIDPPEVGLALGVRPTCLKRDVVDVGVRCSGVGGPATIDPII</sequence>
<accession>A0A426YYG2</accession>
<dbReference type="EMBL" id="AMZH03009466">
    <property type="protein sequence ID" value="RRT56786.1"/>
    <property type="molecule type" value="Genomic_DNA"/>
</dbReference>